<accession>A0A239P7F6</accession>
<sequence>MGMVLTDFGRIAAGGICGLLLTGFAAGCGAGSGDATVPFEASAQSGSAGSPPPSGSAGPGAGELDLRRSGDLAFYQTFDVDAGASARHYRDLDEGARASTAVVVARVVDVVITRTFEGEVADDRFPMIGVVLRPTDVVTGSLPPRAVDRLTVEFIGTGYDEEEVAKLKRRLPAQPGLWFLRFDDERPRDGFFHVVSPQGLFVQGTTGVETPLTNEGDGDLGAEGRTYRRLSALVQRVRGVR</sequence>
<organism evidence="2 3">
    <name type="scientific">Asanoa hainanensis</name>
    <dbReference type="NCBI Taxonomy" id="560556"/>
    <lineage>
        <taxon>Bacteria</taxon>
        <taxon>Bacillati</taxon>
        <taxon>Actinomycetota</taxon>
        <taxon>Actinomycetes</taxon>
        <taxon>Micromonosporales</taxon>
        <taxon>Micromonosporaceae</taxon>
        <taxon>Asanoa</taxon>
    </lineage>
</organism>
<name>A0A239P7F6_9ACTN</name>
<feature type="region of interest" description="Disordered" evidence="1">
    <location>
        <begin position="41"/>
        <end position="62"/>
    </location>
</feature>
<evidence type="ECO:0000256" key="1">
    <source>
        <dbReference type="SAM" id="MobiDB-lite"/>
    </source>
</evidence>
<reference evidence="2 3" key="1">
    <citation type="submission" date="2017-06" db="EMBL/GenBank/DDBJ databases">
        <authorList>
            <person name="Kim H.J."/>
            <person name="Triplett B.A."/>
        </authorList>
    </citation>
    <scope>NUCLEOTIDE SEQUENCE [LARGE SCALE GENOMIC DNA]</scope>
    <source>
        <strain evidence="2 3">CGMCC 4.5593</strain>
    </source>
</reference>
<gene>
    <name evidence="2" type="ORF">SAMN05421812_114216</name>
</gene>
<keyword evidence="3" id="KW-1185">Reference proteome</keyword>
<dbReference type="Proteomes" id="UP000198362">
    <property type="component" value="Unassembled WGS sequence"/>
</dbReference>
<dbReference type="EMBL" id="FZPH01000014">
    <property type="protein sequence ID" value="SNT62902.1"/>
    <property type="molecule type" value="Genomic_DNA"/>
</dbReference>
<proteinExistence type="predicted"/>
<protein>
    <submittedName>
        <fullName evidence="2">Uncharacterized protein</fullName>
    </submittedName>
</protein>
<dbReference type="AlphaFoldDB" id="A0A239P7F6"/>
<evidence type="ECO:0000313" key="3">
    <source>
        <dbReference type="Proteomes" id="UP000198362"/>
    </source>
</evidence>
<evidence type="ECO:0000313" key="2">
    <source>
        <dbReference type="EMBL" id="SNT62902.1"/>
    </source>
</evidence>